<dbReference type="Pfam" id="PF00528">
    <property type="entry name" value="BPD_transp_1"/>
    <property type="match status" value="1"/>
</dbReference>
<evidence type="ECO:0000256" key="7">
    <source>
        <dbReference type="RuleBase" id="RU363032"/>
    </source>
</evidence>
<proteinExistence type="inferred from homology"/>
<feature type="transmembrane region" description="Helical" evidence="7">
    <location>
        <begin position="34"/>
        <end position="54"/>
    </location>
</feature>
<dbReference type="Proteomes" id="UP000638648">
    <property type="component" value="Unassembled WGS sequence"/>
</dbReference>
<dbReference type="InterPro" id="IPR000515">
    <property type="entry name" value="MetI-like"/>
</dbReference>
<gene>
    <name evidence="9" type="ORF">HEB94_006004</name>
</gene>
<dbReference type="GO" id="GO:0055085">
    <property type="term" value="P:transmembrane transport"/>
    <property type="evidence" value="ECO:0007669"/>
    <property type="project" value="InterPro"/>
</dbReference>
<organism evidence="9 10">
    <name type="scientific">Actinopolymorpha pittospori</name>
    <dbReference type="NCBI Taxonomy" id="648752"/>
    <lineage>
        <taxon>Bacteria</taxon>
        <taxon>Bacillati</taxon>
        <taxon>Actinomycetota</taxon>
        <taxon>Actinomycetes</taxon>
        <taxon>Propionibacteriales</taxon>
        <taxon>Actinopolymorphaceae</taxon>
        <taxon>Actinopolymorpha</taxon>
    </lineage>
</organism>
<evidence type="ECO:0000256" key="2">
    <source>
        <dbReference type="ARBA" id="ARBA00022448"/>
    </source>
</evidence>
<dbReference type="PANTHER" id="PTHR43227">
    <property type="entry name" value="BLL4140 PROTEIN"/>
    <property type="match status" value="1"/>
</dbReference>
<keyword evidence="2 7" id="KW-0813">Transport</keyword>
<accession>A0A927MY94</accession>
<evidence type="ECO:0000313" key="9">
    <source>
        <dbReference type="EMBL" id="MBE1609156.1"/>
    </source>
</evidence>
<comment type="caution">
    <text evidence="9">The sequence shown here is derived from an EMBL/GenBank/DDBJ whole genome shotgun (WGS) entry which is preliminary data.</text>
</comment>
<keyword evidence="3" id="KW-1003">Cell membrane</keyword>
<dbReference type="PANTHER" id="PTHR43227:SF11">
    <property type="entry name" value="BLL4140 PROTEIN"/>
    <property type="match status" value="1"/>
</dbReference>
<feature type="transmembrane region" description="Helical" evidence="7">
    <location>
        <begin position="287"/>
        <end position="308"/>
    </location>
</feature>
<keyword evidence="4 7" id="KW-0812">Transmembrane</keyword>
<feature type="transmembrane region" description="Helical" evidence="7">
    <location>
        <begin position="234"/>
        <end position="255"/>
    </location>
</feature>
<comment type="similarity">
    <text evidence="7">Belongs to the binding-protein-dependent transport system permease family.</text>
</comment>
<evidence type="ECO:0000256" key="5">
    <source>
        <dbReference type="ARBA" id="ARBA00022989"/>
    </source>
</evidence>
<feature type="transmembrane region" description="Helical" evidence="7">
    <location>
        <begin position="134"/>
        <end position="151"/>
    </location>
</feature>
<evidence type="ECO:0000256" key="1">
    <source>
        <dbReference type="ARBA" id="ARBA00004651"/>
    </source>
</evidence>
<feature type="transmembrane region" description="Helical" evidence="7">
    <location>
        <begin position="98"/>
        <end position="122"/>
    </location>
</feature>
<evidence type="ECO:0000256" key="6">
    <source>
        <dbReference type="ARBA" id="ARBA00023136"/>
    </source>
</evidence>
<dbReference type="GO" id="GO:0005886">
    <property type="term" value="C:plasma membrane"/>
    <property type="evidence" value="ECO:0007669"/>
    <property type="project" value="UniProtKB-SubCell"/>
</dbReference>
<comment type="subcellular location">
    <subcellularLocation>
        <location evidence="1 7">Cell membrane</location>
        <topology evidence="1 7">Multi-pass membrane protein</topology>
    </subcellularLocation>
</comment>
<name>A0A927MY94_9ACTN</name>
<sequence length="321" mass="34788">MSATTRDHQDTVATRGRASTSQRSVGWRIRRERWMYLFIVPGMLYFVVFAYVPLLGNVIAFQDYSPYLGFTGSPWVGLENFATMFTDPAVVTALKNTLIITFLQIVFAFPAPIGLALLLNSLISDGVKRAVQSVVYLPHFIGWVVVVSIWLEVLGGDGPVAHLFTTIGLGTPNIMANPDTFKALITAQVIWKEVGWGTIIFFAALSAIPPELYESAAMDGAGAWRRMWHITLPGMSSVIVLLLILRLGSVLTVGFEQIILQQPAVGANAAEVLDTFVYYQGVLGGDWGLSTAAGLFKGVIGTILVIAANRFAKRAGSGGIF</sequence>
<dbReference type="CDD" id="cd06261">
    <property type="entry name" value="TM_PBP2"/>
    <property type="match status" value="1"/>
</dbReference>
<dbReference type="InterPro" id="IPR035906">
    <property type="entry name" value="MetI-like_sf"/>
</dbReference>
<dbReference type="AlphaFoldDB" id="A0A927MY94"/>
<dbReference type="SUPFAM" id="SSF161098">
    <property type="entry name" value="MetI-like"/>
    <property type="match status" value="1"/>
</dbReference>
<protein>
    <submittedName>
        <fullName evidence="9">Aldouronate transport system permease protein</fullName>
    </submittedName>
</protein>
<evidence type="ECO:0000256" key="3">
    <source>
        <dbReference type="ARBA" id="ARBA00022475"/>
    </source>
</evidence>
<dbReference type="PROSITE" id="PS50928">
    <property type="entry name" value="ABC_TM1"/>
    <property type="match status" value="1"/>
</dbReference>
<keyword evidence="10" id="KW-1185">Reference proteome</keyword>
<dbReference type="RefSeq" id="WP_192752778.1">
    <property type="nucleotide sequence ID" value="NZ_BAABJL010000142.1"/>
</dbReference>
<evidence type="ECO:0000256" key="4">
    <source>
        <dbReference type="ARBA" id="ARBA00022692"/>
    </source>
</evidence>
<evidence type="ECO:0000313" key="10">
    <source>
        <dbReference type="Proteomes" id="UP000638648"/>
    </source>
</evidence>
<reference evidence="9" key="1">
    <citation type="submission" date="2020-10" db="EMBL/GenBank/DDBJ databases">
        <title>Sequencing the genomes of 1000 actinobacteria strains.</title>
        <authorList>
            <person name="Klenk H.-P."/>
        </authorList>
    </citation>
    <scope>NUCLEOTIDE SEQUENCE</scope>
    <source>
        <strain evidence="9">DSM 45354</strain>
    </source>
</reference>
<keyword evidence="6 7" id="KW-0472">Membrane</keyword>
<feature type="transmembrane region" description="Helical" evidence="7">
    <location>
        <begin position="194"/>
        <end position="213"/>
    </location>
</feature>
<dbReference type="Gene3D" id="1.10.3720.10">
    <property type="entry name" value="MetI-like"/>
    <property type="match status" value="1"/>
</dbReference>
<feature type="domain" description="ABC transmembrane type-1" evidence="8">
    <location>
        <begin position="94"/>
        <end position="308"/>
    </location>
</feature>
<dbReference type="InterPro" id="IPR050809">
    <property type="entry name" value="UgpAE/MalFG_permease"/>
</dbReference>
<dbReference type="EMBL" id="JADBEM010000001">
    <property type="protein sequence ID" value="MBE1609156.1"/>
    <property type="molecule type" value="Genomic_DNA"/>
</dbReference>
<evidence type="ECO:0000259" key="8">
    <source>
        <dbReference type="PROSITE" id="PS50928"/>
    </source>
</evidence>
<keyword evidence="5 7" id="KW-1133">Transmembrane helix</keyword>